<evidence type="ECO:0000313" key="2">
    <source>
        <dbReference type="EMBL" id="GBM28423.1"/>
    </source>
</evidence>
<sequence length="99" mass="11507">MNTLANLWQEQMSRTALVLIDMNTLANLWQEEMSRTALVSIDVNRIRSKTYVKNRFTDPTFPEGQSRKAILYVFHCLIIMRTLLLGCIATCNKRFLLPN</sequence>
<evidence type="ECO:0000313" key="3">
    <source>
        <dbReference type="Proteomes" id="UP000499080"/>
    </source>
</evidence>
<keyword evidence="1" id="KW-0472">Membrane</keyword>
<name>A0A4Y2EGZ1_ARAVE</name>
<feature type="transmembrane region" description="Helical" evidence="1">
    <location>
        <begin position="69"/>
        <end position="91"/>
    </location>
</feature>
<keyword evidence="3" id="KW-1185">Reference proteome</keyword>
<gene>
    <name evidence="2" type="ORF">AVEN_232913_1</name>
</gene>
<proteinExistence type="predicted"/>
<dbReference type="AlphaFoldDB" id="A0A4Y2EGZ1"/>
<evidence type="ECO:0000256" key="1">
    <source>
        <dbReference type="SAM" id="Phobius"/>
    </source>
</evidence>
<keyword evidence="1" id="KW-0812">Transmembrane</keyword>
<comment type="caution">
    <text evidence="2">The sequence shown here is derived from an EMBL/GenBank/DDBJ whole genome shotgun (WGS) entry which is preliminary data.</text>
</comment>
<accession>A0A4Y2EGZ1</accession>
<reference evidence="2 3" key="1">
    <citation type="journal article" date="2019" name="Sci. Rep.">
        <title>Orb-weaving spider Araneus ventricosus genome elucidates the spidroin gene catalogue.</title>
        <authorList>
            <person name="Kono N."/>
            <person name="Nakamura H."/>
            <person name="Ohtoshi R."/>
            <person name="Moran D.A.P."/>
            <person name="Shinohara A."/>
            <person name="Yoshida Y."/>
            <person name="Fujiwara M."/>
            <person name="Mori M."/>
            <person name="Tomita M."/>
            <person name="Arakawa K."/>
        </authorList>
    </citation>
    <scope>NUCLEOTIDE SEQUENCE [LARGE SCALE GENOMIC DNA]</scope>
</reference>
<dbReference type="EMBL" id="BGPR01092776">
    <property type="protein sequence ID" value="GBM28423.1"/>
    <property type="molecule type" value="Genomic_DNA"/>
</dbReference>
<dbReference type="Proteomes" id="UP000499080">
    <property type="component" value="Unassembled WGS sequence"/>
</dbReference>
<organism evidence="2 3">
    <name type="scientific">Araneus ventricosus</name>
    <name type="common">Orbweaver spider</name>
    <name type="synonym">Epeira ventricosa</name>
    <dbReference type="NCBI Taxonomy" id="182803"/>
    <lineage>
        <taxon>Eukaryota</taxon>
        <taxon>Metazoa</taxon>
        <taxon>Ecdysozoa</taxon>
        <taxon>Arthropoda</taxon>
        <taxon>Chelicerata</taxon>
        <taxon>Arachnida</taxon>
        <taxon>Araneae</taxon>
        <taxon>Araneomorphae</taxon>
        <taxon>Entelegynae</taxon>
        <taxon>Araneoidea</taxon>
        <taxon>Araneidae</taxon>
        <taxon>Araneus</taxon>
    </lineage>
</organism>
<protein>
    <submittedName>
        <fullName evidence="2">Uncharacterized protein</fullName>
    </submittedName>
</protein>
<keyword evidence="1" id="KW-1133">Transmembrane helix</keyword>